<dbReference type="InterPro" id="IPR052168">
    <property type="entry name" value="Cytochrome_b561_oxidase"/>
</dbReference>
<protein>
    <submittedName>
        <fullName evidence="15">Cytochrome b</fullName>
    </submittedName>
</protein>
<keyword evidence="11 13" id="KW-0472">Membrane</keyword>
<dbReference type="AlphaFoldDB" id="A0A345ZQS3"/>
<evidence type="ECO:0000256" key="6">
    <source>
        <dbReference type="ARBA" id="ARBA00022692"/>
    </source>
</evidence>
<feature type="transmembrane region" description="Helical" evidence="13">
    <location>
        <begin position="91"/>
        <end position="110"/>
    </location>
</feature>
<sequence length="180" mass="19523">MQIFNNPQRYGAVAQCLHWSTAVFVVLAWMLGQTVDDLPKAFGLFSHISAGLAVLAIVVVRLMWRLVDAPPKAEVTPFGIWLDRAGRAAHVLLYALLIAVPIVGIVTQFGRGNALPLFGLGEIASPWPADRAFARSVKEVHETLANALLIVAGLHAAAALGHHWLLRDRTLVRMLPGSAR</sequence>
<keyword evidence="8" id="KW-0249">Electron transport</keyword>
<evidence type="ECO:0000313" key="15">
    <source>
        <dbReference type="EMBL" id="AXK79270.1"/>
    </source>
</evidence>
<evidence type="ECO:0000256" key="9">
    <source>
        <dbReference type="ARBA" id="ARBA00022989"/>
    </source>
</evidence>
<dbReference type="PANTHER" id="PTHR30529">
    <property type="entry name" value="CYTOCHROME B561"/>
    <property type="match status" value="1"/>
</dbReference>
<dbReference type="Proteomes" id="UP000254889">
    <property type="component" value="Chromosome"/>
</dbReference>
<evidence type="ECO:0000259" key="14">
    <source>
        <dbReference type="Pfam" id="PF01292"/>
    </source>
</evidence>
<dbReference type="GO" id="GO:0005886">
    <property type="term" value="C:plasma membrane"/>
    <property type="evidence" value="ECO:0007669"/>
    <property type="project" value="UniProtKB-SubCell"/>
</dbReference>
<evidence type="ECO:0000256" key="10">
    <source>
        <dbReference type="ARBA" id="ARBA00023004"/>
    </source>
</evidence>
<keyword evidence="10" id="KW-0408">Iron</keyword>
<keyword evidence="4" id="KW-1003">Cell membrane</keyword>
<evidence type="ECO:0000256" key="1">
    <source>
        <dbReference type="ARBA" id="ARBA00001970"/>
    </source>
</evidence>
<evidence type="ECO:0000256" key="11">
    <source>
        <dbReference type="ARBA" id="ARBA00023136"/>
    </source>
</evidence>
<feature type="transmembrane region" description="Helical" evidence="13">
    <location>
        <begin position="44"/>
        <end position="64"/>
    </location>
</feature>
<dbReference type="EMBL" id="CP031417">
    <property type="protein sequence ID" value="AXK79270.1"/>
    <property type="molecule type" value="Genomic_DNA"/>
</dbReference>
<reference evidence="15 16" key="1">
    <citation type="submission" date="2018-07" db="EMBL/GenBank/DDBJ databases">
        <authorList>
            <person name="Quirk P.G."/>
            <person name="Krulwich T.A."/>
        </authorList>
    </citation>
    <scope>NUCLEOTIDE SEQUENCE [LARGE SCALE GENOMIC DNA]</scope>
    <source>
        <strain evidence="15 16">CC-BB4</strain>
    </source>
</reference>
<proteinExistence type="inferred from homology"/>
<keyword evidence="9 13" id="KW-1133">Transmembrane helix</keyword>
<feature type="transmembrane region" description="Helical" evidence="13">
    <location>
        <begin position="12"/>
        <end position="32"/>
    </location>
</feature>
<feature type="transmembrane region" description="Helical" evidence="13">
    <location>
        <begin position="144"/>
        <end position="166"/>
    </location>
</feature>
<feature type="domain" description="Cytochrome b561 bacterial/Ni-hydrogenase" evidence="14">
    <location>
        <begin position="9"/>
        <end position="177"/>
    </location>
</feature>
<dbReference type="SUPFAM" id="SSF81342">
    <property type="entry name" value="Transmembrane di-heme cytochromes"/>
    <property type="match status" value="1"/>
</dbReference>
<name>A0A345ZQS3_9HYPH</name>
<evidence type="ECO:0000256" key="3">
    <source>
        <dbReference type="ARBA" id="ARBA00022448"/>
    </source>
</evidence>
<dbReference type="InterPro" id="IPR011577">
    <property type="entry name" value="Cyt_b561_bac/Ni-Hgenase"/>
</dbReference>
<keyword evidence="5" id="KW-0349">Heme</keyword>
<keyword evidence="7" id="KW-0479">Metal-binding</keyword>
<dbReference type="GO" id="GO:0020037">
    <property type="term" value="F:heme binding"/>
    <property type="evidence" value="ECO:0007669"/>
    <property type="project" value="TreeGrafter"/>
</dbReference>
<keyword evidence="16" id="KW-1185">Reference proteome</keyword>
<dbReference type="OrthoDB" id="7280471at2"/>
<dbReference type="Pfam" id="PF01292">
    <property type="entry name" value="Ni_hydr_CYTB"/>
    <property type="match status" value="1"/>
</dbReference>
<accession>A0A345ZQS3</accession>
<keyword evidence="3" id="KW-0813">Transport</keyword>
<keyword evidence="6 13" id="KW-0812">Transmembrane</keyword>
<dbReference type="KEGG" id="ptaw:DW352_01295"/>
<evidence type="ECO:0000256" key="8">
    <source>
        <dbReference type="ARBA" id="ARBA00022982"/>
    </source>
</evidence>
<dbReference type="InterPro" id="IPR016174">
    <property type="entry name" value="Di-haem_cyt_TM"/>
</dbReference>
<evidence type="ECO:0000256" key="2">
    <source>
        <dbReference type="ARBA" id="ARBA00004651"/>
    </source>
</evidence>
<dbReference type="RefSeq" id="WP_115687796.1">
    <property type="nucleotide sequence ID" value="NZ_CP031417.1"/>
</dbReference>
<dbReference type="GO" id="GO:0009055">
    <property type="term" value="F:electron transfer activity"/>
    <property type="evidence" value="ECO:0007669"/>
    <property type="project" value="InterPro"/>
</dbReference>
<evidence type="ECO:0000313" key="16">
    <source>
        <dbReference type="Proteomes" id="UP000254889"/>
    </source>
</evidence>
<comment type="similarity">
    <text evidence="12">Belongs to the cytochrome b561 family.</text>
</comment>
<comment type="subcellular location">
    <subcellularLocation>
        <location evidence="2">Cell membrane</location>
        <topology evidence="2">Multi-pass membrane protein</topology>
    </subcellularLocation>
</comment>
<evidence type="ECO:0000256" key="4">
    <source>
        <dbReference type="ARBA" id="ARBA00022475"/>
    </source>
</evidence>
<evidence type="ECO:0000256" key="13">
    <source>
        <dbReference type="SAM" id="Phobius"/>
    </source>
</evidence>
<dbReference type="GO" id="GO:0022904">
    <property type="term" value="P:respiratory electron transport chain"/>
    <property type="evidence" value="ECO:0007669"/>
    <property type="project" value="InterPro"/>
</dbReference>
<comment type="cofactor">
    <cofactor evidence="1">
        <name>heme b</name>
        <dbReference type="ChEBI" id="CHEBI:60344"/>
    </cofactor>
</comment>
<dbReference type="GO" id="GO:0046872">
    <property type="term" value="F:metal ion binding"/>
    <property type="evidence" value="ECO:0007669"/>
    <property type="project" value="UniProtKB-KW"/>
</dbReference>
<evidence type="ECO:0000256" key="12">
    <source>
        <dbReference type="ARBA" id="ARBA00037975"/>
    </source>
</evidence>
<evidence type="ECO:0000256" key="5">
    <source>
        <dbReference type="ARBA" id="ARBA00022617"/>
    </source>
</evidence>
<organism evidence="15 16">
    <name type="scientific">Pseudolabrys taiwanensis</name>
    <dbReference type="NCBI Taxonomy" id="331696"/>
    <lineage>
        <taxon>Bacteria</taxon>
        <taxon>Pseudomonadati</taxon>
        <taxon>Pseudomonadota</taxon>
        <taxon>Alphaproteobacteria</taxon>
        <taxon>Hyphomicrobiales</taxon>
        <taxon>Xanthobacteraceae</taxon>
        <taxon>Pseudolabrys</taxon>
    </lineage>
</organism>
<evidence type="ECO:0000256" key="7">
    <source>
        <dbReference type="ARBA" id="ARBA00022723"/>
    </source>
</evidence>
<gene>
    <name evidence="15" type="ORF">DW352_01295</name>
</gene>
<dbReference type="PANTHER" id="PTHR30529:SF1">
    <property type="entry name" value="CYTOCHROME B561 HOMOLOG 2"/>
    <property type="match status" value="1"/>
</dbReference>